<evidence type="ECO:0000313" key="2">
    <source>
        <dbReference type="Proteomes" id="UP001432027"/>
    </source>
</evidence>
<keyword evidence="2" id="KW-1185">Reference proteome</keyword>
<accession>A0AAV5TTL1</accession>
<dbReference type="EMBL" id="BTSX01000004">
    <property type="protein sequence ID" value="GMS97564.1"/>
    <property type="molecule type" value="Genomic_DNA"/>
</dbReference>
<name>A0AAV5TTL1_9BILA</name>
<comment type="caution">
    <text evidence="1">The sequence shown here is derived from an EMBL/GenBank/DDBJ whole genome shotgun (WGS) entry which is preliminary data.</text>
</comment>
<organism evidence="1 2">
    <name type="scientific">Pristionchus entomophagus</name>
    <dbReference type="NCBI Taxonomy" id="358040"/>
    <lineage>
        <taxon>Eukaryota</taxon>
        <taxon>Metazoa</taxon>
        <taxon>Ecdysozoa</taxon>
        <taxon>Nematoda</taxon>
        <taxon>Chromadorea</taxon>
        <taxon>Rhabditida</taxon>
        <taxon>Rhabditina</taxon>
        <taxon>Diplogasteromorpha</taxon>
        <taxon>Diplogasteroidea</taxon>
        <taxon>Neodiplogasteridae</taxon>
        <taxon>Pristionchus</taxon>
    </lineage>
</organism>
<dbReference type="AlphaFoldDB" id="A0AAV5TTL1"/>
<gene>
    <name evidence="1" type="ORF">PENTCL1PPCAC_19739</name>
</gene>
<sequence>RDCCPKLSSFEGARHGWFSPDPASCPMYTTFSCRPPQVGHNAGKSSITINRMSTVATGTNGMQSHAQLVCSNKKWTISGRVDRQY</sequence>
<protein>
    <submittedName>
        <fullName evidence="1">Uncharacterized protein</fullName>
    </submittedName>
</protein>
<feature type="non-terminal residue" evidence="1">
    <location>
        <position position="1"/>
    </location>
</feature>
<evidence type="ECO:0000313" key="1">
    <source>
        <dbReference type="EMBL" id="GMS97564.1"/>
    </source>
</evidence>
<proteinExistence type="predicted"/>
<dbReference type="Proteomes" id="UP001432027">
    <property type="component" value="Unassembled WGS sequence"/>
</dbReference>
<reference evidence="1" key="1">
    <citation type="submission" date="2023-10" db="EMBL/GenBank/DDBJ databases">
        <title>Genome assembly of Pristionchus species.</title>
        <authorList>
            <person name="Yoshida K."/>
            <person name="Sommer R.J."/>
        </authorList>
    </citation>
    <scope>NUCLEOTIDE SEQUENCE</scope>
    <source>
        <strain evidence="1">RS0144</strain>
    </source>
</reference>